<dbReference type="Proteomes" id="UP001501682">
    <property type="component" value="Unassembled WGS sequence"/>
</dbReference>
<protein>
    <recommendedName>
        <fullName evidence="4">Riboflavin synthase subunit beta</fullName>
    </recommendedName>
</protein>
<keyword evidence="3" id="KW-1185">Reference proteome</keyword>
<reference evidence="3" key="1">
    <citation type="journal article" date="2019" name="Int. J. Syst. Evol. Microbiol.">
        <title>The Global Catalogue of Microorganisms (GCM) 10K type strain sequencing project: providing services to taxonomists for standard genome sequencing and annotation.</title>
        <authorList>
            <consortium name="The Broad Institute Genomics Platform"/>
            <consortium name="The Broad Institute Genome Sequencing Center for Infectious Disease"/>
            <person name="Wu L."/>
            <person name="Ma J."/>
        </authorList>
    </citation>
    <scope>NUCLEOTIDE SEQUENCE [LARGE SCALE GENOMIC DNA]</scope>
    <source>
        <strain evidence="3">JCM 17633</strain>
    </source>
</reference>
<proteinExistence type="predicted"/>
<accession>A0ABP8CXG6</accession>
<comment type="caution">
    <text evidence="2">The sequence shown here is derived from an EMBL/GenBank/DDBJ whole genome shotgun (WGS) entry which is preliminary data.</text>
</comment>
<sequence>MFQQRKNKRFSYKPRFQDSEEIKSKDDFETKWNKVKGNDKKRGSVLTSLPALIIMLVSLFVLIYILDGYIK</sequence>
<organism evidence="2 3">
    <name type="scientific">Winogradskyella damuponensis</name>
    <dbReference type="NCBI Taxonomy" id="943939"/>
    <lineage>
        <taxon>Bacteria</taxon>
        <taxon>Pseudomonadati</taxon>
        <taxon>Bacteroidota</taxon>
        <taxon>Flavobacteriia</taxon>
        <taxon>Flavobacteriales</taxon>
        <taxon>Flavobacteriaceae</taxon>
        <taxon>Winogradskyella</taxon>
    </lineage>
</organism>
<evidence type="ECO:0000256" key="1">
    <source>
        <dbReference type="SAM" id="Phobius"/>
    </source>
</evidence>
<feature type="transmembrane region" description="Helical" evidence="1">
    <location>
        <begin position="44"/>
        <end position="66"/>
    </location>
</feature>
<evidence type="ECO:0008006" key="4">
    <source>
        <dbReference type="Google" id="ProtNLM"/>
    </source>
</evidence>
<dbReference type="EMBL" id="BAABCB010000020">
    <property type="protein sequence ID" value="GAA4244589.1"/>
    <property type="molecule type" value="Genomic_DNA"/>
</dbReference>
<name>A0ABP8CXG6_9FLAO</name>
<keyword evidence="1" id="KW-0472">Membrane</keyword>
<evidence type="ECO:0000313" key="2">
    <source>
        <dbReference type="EMBL" id="GAA4244589.1"/>
    </source>
</evidence>
<keyword evidence="1" id="KW-1133">Transmembrane helix</keyword>
<gene>
    <name evidence="2" type="ORF">GCM10022292_23840</name>
</gene>
<evidence type="ECO:0000313" key="3">
    <source>
        <dbReference type="Proteomes" id="UP001501682"/>
    </source>
</evidence>
<keyword evidence="1" id="KW-0812">Transmembrane</keyword>